<dbReference type="Pfam" id="PF20231">
    <property type="entry name" value="DUF6589"/>
    <property type="match status" value="1"/>
</dbReference>
<organism evidence="3 4">
    <name type="scientific">Favolaschia claudopus</name>
    <dbReference type="NCBI Taxonomy" id="2862362"/>
    <lineage>
        <taxon>Eukaryota</taxon>
        <taxon>Fungi</taxon>
        <taxon>Dikarya</taxon>
        <taxon>Basidiomycota</taxon>
        <taxon>Agaricomycotina</taxon>
        <taxon>Agaricomycetes</taxon>
        <taxon>Agaricomycetidae</taxon>
        <taxon>Agaricales</taxon>
        <taxon>Marasmiineae</taxon>
        <taxon>Mycenaceae</taxon>
        <taxon>Favolaschia</taxon>
    </lineage>
</organism>
<dbReference type="AlphaFoldDB" id="A0AAW0BVG0"/>
<feature type="domain" description="DUF6589" evidence="2">
    <location>
        <begin position="507"/>
        <end position="911"/>
    </location>
</feature>
<dbReference type="InterPro" id="IPR046496">
    <property type="entry name" value="DUF6589"/>
</dbReference>
<sequence length="1039" mass="116816">MVFKRRKTDSDDEFLPTPPKVRRKQQKLRAQTRNESSPSMAAGPSRFTPERPSTPQADDNPPPLPSIESLLGILQPSVPSASNRTPVTPYSPNISMAAPLSSPMSSVIDETPIKDPRGRPAYTPETRKLSTVVRRLEGSQITPDRVAYQEALAQLTEKKEHAVADRAFAAEQKRLMEAEEQAKQAADLRRARDAECTIKAQQVLADVLKPAEDGGYNFVDLEEFFQGVFRPGGDRNASLNISRYVGAHGAELARTMFARSDSAREDYISTELAEIYRHEGRAIQNILTRNSTTSVINLLKEFSMDQLAAELEMAAPWLWRAMVVIAEPDKSTRSERDGESRKHKGLVCISPSNNPLRVSQATQVFTTICALISVLRSQKANNFQLVIGLFLLGSGASKREIEVLAHAGLSISYSSIIGHVKSLSEEGMGRVRQLIKESMCQIVWDNLNIAFRVASERLQAKSHFDNGTTVTAIPLFDPATGGNARHGTLPFSMKPPRERTLPVIDWTAEDTLPSPQSAEELSALCFWQMQRLALEHVPGANTKLKEDFEDCPEIFQIPLHKTEQYPLPAMHIDESTLEGTQEVYETILRQLGLDDDALEAHGLLFDDGDLLTDSLKEKIESARRNSTTPIASMRASVRRWGLFHAEMAGGRLTVNEHWGKANSLFPGGLWWEHNKLLKRKPITAGWSGKKATPWKPAHELLHISLPAHIVDGFRIYCGQDNVENWAKTATITEFKRVARNVFDKLFSTPAVDGLREGDPDKRDITLENTILYNRDALFYIEFVQAIKKGDVGRVLNVLSIWMVMMRSPKTMPRYADAIFETLVRLKHFPPKLRELFLVNWLVNLTGRALGFKPVDLLQEHQNFWAKIIYTAKGTNKSWEWLSMITVCIFTLRDAMRTVQTAFDIPAYGEKHKTPPIKDEVALLASALQAEKIQTFVQARPANEHVSPVRDLIREGALYGNGRKAFKRFTRDTRKAEKRGYTEVGGRGRPEEEEDSESEVQEDYEPTEEDLRADDEEFFDMTEPGELFSHAAAMVDDILH</sequence>
<feature type="region of interest" description="Disordered" evidence="1">
    <location>
        <begin position="976"/>
        <end position="1024"/>
    </location>
</feature>
<feature type="compositionally biased region" description="Acidic residues" evidence="1">
    <location>
        <begin position="990"/>
        <end position="1019"/>
    </location>
</feature>
<comment type="caution">
    <text evidence="3">The sequence shown here is derived from an EMBL/GenBank/DDBJ whole genome shotgun (WGS) entry which is preliminary data.</text>
</comment>
<feature type="compositionally biased region" description="Basic and acidic residues" evidence="1">
    <location>
        <begin position="976"/>
        <end position="989"/>
    </location>
</feature>
<gene>
    <name evidence="3" type="ORF">R3P38DRAFT_3266396</name>
</gene>
<evidence type="ECO:0000313" key="4">
    <source>
        <dbReference type="Proteomes" id="UP001362999"/>
    </source>
</evidence>
<proteinExistence type="predicted"/>
<dbReference type="EMBL" id="JAWWNJ010000025">
    <property type="protein sequence ID" value="KAK7030657.1"/>
    <property type="molecule type" value="Genomic_DNA"/>
</dbReference>
<dbReference type="Proteomes" id="UP001362999">
    <property type="component" value="Unassembled WGS sequence"/>
</dbReference>
<accession>A0AAW0BVG0</accession>
<name>A0AAW0BVG0_9AGAR</name>
<protein>
    <recommendedName>
        <fullName evidence="2">DUF6589 domain-containing protein</fullName>
    </recommendedName>
</protein>
<evidence type="ECO:0000259" key="2">
    <source>
        <dbReference type="Pfam" id="PF20231"/>
    </source>
</evidence>
<reference evidence="3 4" key="1">
    <citation type="journal article" date="2024" name="J Genomics">
        <title>Draft genome sequencing and assembly of Favolaschia claudopus CIRM-BRFM 2984 isolated from oak limbs.</title>
        <authorList>
            <person name="Navarro D."/>
            <person name="Drula E."/>
            <person name="Chaduli D."/>
            <person name="Cazenave R."/>
            <person name="Ahrendt S."/>
            <person name="Wang J."/>
            <person name="Lipzen A."/>
            <person name="Daum C."/>
            <person name="Barry K."/>
            <person name="Grigoriev I.V."/>
            <person name="Favel A."/>
            <person name="Rosso M.N."/>
            <person name="Martin F."/>
        </authorList>
    </citation>
    <scope>NUCLEOTIDE SEQUENCE [LARGE SCALE GENOMIC DNA]</scope>
    <source>
        <strain evidence="3 4">CIRM-BRFM 2984</strain>
    </source>
</reference>
<evidence type="ECO:0000256" key="1">
    <source>
        <dbReference type="SAM" id="MobiDB-lite"/>
    </source>
</evidence>
<evidence type="ECO:0000313" key="3">
    <source>
        <dbReference type="EMBL" id="KAK7030657.1"/>
    </source>
</evidence>
<feature type="compositionally biased region" description="Polar residues" evidence="1">
    <location>
        <begin position="28"/>
        <end position="39"/>
    </location>
</feature>
<keyword evidence="4" id="KW-1185">Reference proteome</keyword>
<feature type="region of interest" description="Disordered" evidence="1">
    <location>
        <begin position="1"/>
        <end position="69"/>
    </location>
</feature>